<dbReference type="EMBL" id="KB007832">
    <property type="protein sequence ID" value="ELR24305.1"/>
    <property type="molecule type" value="Genomic_DNA"/>
</dbReference>
<proteinExistence type="predicted"/>
<feature type="compositionally biased region" description="Polar residues" evidence="1">
    <location>
        <begin position="39"/>
        <end position="50"/>
    </location>
</feature>
<reference evidence="2 3" key="1">
    <citation type="journal article" date="2013" name="Genome Biol.">
        <title>Genome of Acanthamoeba castellanii highlights extensive lateral gene transfer and early evolution of tyrosine kinase signaling.</title>
        <authorList>
            <person name="Clarke M."/>
            <person name="Lohan A.J."/>
            <person name="Liu B."/>
            <person name="Lagkouvardos I."/>
            <person name="Roy S."/>
            <person name="Zafar N."/>
            <person name="Bertelli C."/>
            <person name="Schilde C."/>
            <person name="Kianianmomeni A."/>
            <person name="Burglin T.R."/>
            <person name="Frech C."/>
            <person name="Turcotte B."/>
            <person name="Kopec K.O."/>
            <person name="Synnott J.M."/>
            <person name="Choo C."/>
            <person name="Paponov I."/>
            <person name="Finkler A."/>
            <person name="Soon Heng Tan C."/>
            <person name="Hutchins A.P."/>
            <person name="Weinmeier T."/>
            <person name="Rattei T."/>
            <person name="Chu J.S."/>
            <person name="Gimenez G."/>
            <person name="Irimia M."/>
            <person name="Rigden D.J."/>
            <person name="Fitzpatrick D.A."/>
            <person name="Lorenzo-Morales J."/>
            <person name="Bateman A."/>
            <person name="Chiu C.H."/>
            <person name="Tang P."/>
            <person name="Hegemann P."/>
            <person name="Fromm H."/>
            <person name="Raoult D."/>
            <person name="Greub G."/>
            <person name="Miranda-Saavedra D."/>
            <person name="Chen N."/>
            <person name="Nash P."/>
            <person name="Ginger M.L."/>
            <person name="Horn M."/>
            <person name="Schaap P."/>
            <person name="Caler L."/>
            <person name="Loftus B."/>
        </authorList>
    </citation>
    <scope>NUCLEOTIDE SEQUENCE [LARGE SCALE GENOMIC DNA]</scope>
    <source>
        <strain evidence="2 3">Neff</strain>
    </source>
</reference>
<gene>
    <name evidence="2" type="ORF">ACA1_003870</name>
</gene>
<organism evidence="2 3">
    <name type="scientific">Acanthamoeba castellanii (strain ATCC 30010 / Neff)</name>
    <dbReference type="NCBI Taxonomy" id="1257118"/>
    <lineage>
        <taxon>Eukaryota</taxon>
        <taxon>Amoebozoa</taxon>
        <taxon>Discosea</taxon>
        <taxon>Longamoebia</taxon>
        <taxon>Centramoebida</taxon>
        <taxon>Acanthamoebidae</taxon>
        <taxon>Acanthamoeba</taxon>
    </lineage>
</organism>
<feature type="compositionally biased region" description="Low complexity" evidence="1">
    <location>
        <begin position="160"/>
        <end position="179"/>
    </location>
</feature>
<accession>L8HGL9</accession>
<feature type="compositionally biased region" description="Polar residues" evidence="1">
    <location>
        <begin position="65"/>
        <end position="85"/>
    </location>
</feature>
<sequence>MAGKKRSLDHKAEMSMLDVSAIAPRDELEEDEGLGGDADTTTFTCASNISARDISGDFKKPQGRVQRSSTARRASQDATTMTPTKSPRLEQQRRSPSPTTSPKPPAATTPTKSPRPEHSSLVTSDSPSSFRSPIARSSPKQAATPPQKWSSPRRTVSPHASPYSSPVVTPVSVTRARTPSGSTVQRKRVSTFWPELPALDSLDDEVAEQITGPTADCHWVLPGRLLIGDYPGSRTNKAIDSDTTRPAEGLPASAWPTAKAMTALGIESTLTALLAALPDYADQLHIRDC</sequence>
<dbReference type="KEGG" id="acan:ACA1_003870"/>
<evidence type="ECO:0000313" key="3">
    <source>
        <dbReference type="Proteomes" id="UP000011083"/>
    </source>
</evidence>
<keyword evidence="3" id="KW-1185">Reference proteome</keyword>
<dbReference type="GeneID" id="14925323"/>
<evidence type="ECO:0000256" key="1">
    <source>
        <dbReference type="SAM" id="MobiDB-lite"/>
    </source>
</evidence>
<name>L8HGL9_ACACF</name>
<dbReference type="RefSeq" id="XP_004354002.1">
    <property type="nucleotide sequence ID" value="XM_004353950.1"/>
</dbReference>
<evidence type="ECO:0000313" key="2">
    <source>
        <dbReference type="EMBL" id="ELR24305.1"/>
    </source>
</evidence>
<dbReference type="AlphaFoldDB" id="L8HGL9"/>
<protein>
    <submittedName>
        <fullName evidence="2">Uncharacterized protein</fullName>
    </submittedName>
</protein>
<dbReference type="VEuPathDB" id="AmoebaDB:ACA1_003870"/>
<feature type="compositionally biased region" description="Polar residues" evidence="1">
    <location>
        <begin position="120"/>
        <end position="131"/>
    </location>
</feature>
<feature type="region of interest" description="Disordered" evidence="1">
    <location>
        <begin position="1"/>
        <end position="186"/>
    </location>
</feature>
<dbReference type="Proteomes" id="UP000011083">
    <property type="component" value="Unassembled WGS sequence"/>
</dbReference>